<dbReference type="InterPro" id="IPR000182">
    <property type="entry name" value="GNAT_dom"/>
</dbReference>
<dbReference type="InterPro" id="IPR016181">
    <property type="entry name" value="Acyl_CoA_acyltransferase"/>
</dbReference>
<dbReference type="Proteomes" id="UP000571817">
    <property type="component" value="Unassembled WGS sequence"/>
</dbReference>
<dbReference type="PANTHER" id="PTHR43046:SF14">
    <property type="entry name" value="MUTT_NUDIX FAMILY PROTEIN"/>
    <property type="match status" value="1"/>
</dbReference>
<dbReference type="GO" id="GO:0016787">
    <property type="term" value="F:hydrolase activity"/>
    <property type="evidence" value="ECO:0007669"/>
    <property type="project" value="UniProtKB-KW"/>
</dbReference>
<dbReference type="SUPFAM" id="SSF55729">
    <property type="entry name" value="Acyl-CoA N-acyltransferases (Nat)"/>
    <property type="match status" value="1"/>
</dbReference>
<dbReference type="Gene3D" id="3.40.630.30">
    <property type="match status" value="1"/>
</dbReference>
<proteinExistence type="predicted"/>
<comment type="cofactor">
    <cofactor evidence="1">
        <name>Mg(2+)</name>
        <dbReference type="ChEBI" id="CHEBI:18420"/>
    </cofactor>
</comment>
<dbReference type="PROSITE" id="PS51462">
    <property type="entry name" value="NUDIX"/>
    <property type="match status" value="1"/>
</dbReference>
<dbReference type="Gene3D" id="3.90.79.10">
    <property type="entry name" value="Nucleoside Triphosphate Pyrophosphohydrolase"/>
    <property type="match status" value="1"/>
</dbReference>
<comment type="caution">
    <text evidence="4">The sequence shown here is derived from an EMBL/GenBank/DDBJ whole genome shotgun (WGS) entry which is preliminary data.</text>
</comment>
<evidence type="ECO:0000313" key="5">
    <source>
        <dbReference type="Proteomes" id="UP000571817"/>
    </source>
</evidence>
<evidence type="ECO:0000313" key="4">
    <source>
        <dbReference type="EMBL" id="NYJ73223.1"/>
    </source>
</evidence>
<organism evidence="4 5">
    <name type="scientific">Allobranchiibius huperziae</name>
    <dbReference type="NCBI Taxonomy" id="1874116"/>
    <lineage>
        <taxon>Bacteria</taxon>
        <taxon>Bacillati</taxon>
        <taxon>Actinomycetota</taxon>
        <taxon>Actinomycetes</taxon>
        <taxon>Micrococcales</taxon>
        <taxon>Dermacoccaceae</taxon>
        <taxon>Allobranchiibius</taxon>
    </lineage>
</organism>
<dbReference type="PANTHER" id="PTHR43046">
    <property type="entry name" value="GDP-MANNOSE MANNOSYL HYDROLASE"/>
    <property type="match status" value="1"/>
</dbReference>
<keyword evidence="5" id="KW-1185">Reference proteome</keyword>
<dbReference type="Pfam" id="PF13302">
    <property type="entry name" value="Acetyltransf_3"/>
    <property type="match status" value="1"/>
</dbReference>
<feature type="domain" description="Nudix hydrolase" evidence="3">
    <location>
        <begin position="195"/>
        <end position="321"/>
    </location>
</feature>
<dbReference type="SUPFAM" id="SSF55811">
    <property type="entry name" value="Nudix"/>
    <property type="match status" value="1"/>
</dbReference>
<sequence>MPTPPPQPTLRDGSLVLRPWTDADLSGLRRGALDSGWFETDSDAGGSADAGAAEALVRWQAGYDDDRSLNSVLIEVDGNVVGGMLLRSTGADTAELSWQLFKSDAQLLGAQAVQVFLRHAFDDLGVVRIETRIAADDLGSGRIAARAGMLKEGTARAAAATADGRVDQVIFARLATDPSVSEWGSFARVLNTTLPMKRAIAQALIRNDAGEVLLCQPTYKRFWDLPGGVVDPAESPATAVLREVHEELSLDGTVRSLAAVTWLPPWRGWDDATLFVFDVRVTSEPGALQPREIKAVHWRAVADVGAHTADYTARLIERSVRAIDDGTGAVYLENAHDPTW</sequence>
<dbReference type="CDD" id="cd18876">
    <property type="entry name" value="NUDIX_Hydrolase"/>
    <property type="match status" value="1"/>
</dbReference>
<dbReference type="GO" id="GO:0016747">
    <property type="term" value="F:acyltransferase activity, transferring groups other than amino-acyl groups"/>
    <property type="evidence" value="ECO:0007669"/>
    <property type="project" value="InterPro"/>
</dbReference>
<protein>
    <submittedName>
        <fullName evidence="4">RimJ/RimL family protein N-acetyltransferase/8-oxo-dGTP pyrophosphatase MutT (NUDIX family)</fullName>
    </submittedName>
</protein>
<keyword evidence="4" id="KW-0808">Transferase</keyword>
<reference evidence="4 5" key="1">
    <citation type="submission" date="2020-07" db="EMBL/GenBank/DDBJ databases">
        <title>Sequencing the genomes of 1000 actinobacteria strains.</title>
        <authorList>
            <person name="Klenk H.-P."/>
        </authorList>
    </citation>
    <scope>NUCLEOTIDE SEQUENCE [LARGE SCALE GENOMIC DNA]</scope>
    <source>
        <strain evidence="4 5">DSM 29531</strain>
    </source>
</reference>
<dbReference type="InterPro" id="IPR015797">
    <property type="entry name" value="NUDIX_hydrolase-like_dom_sf"/>
</dbReference>
<evidence type="ECO:0000256" key="2">
    <source>
        <dbReference type="ARBA" id="ARBA00022801"/>
    </source>
</evidence>
<dbReference type="EMBL" id="JACCFW010000001">
    <property type="protein sequence ID" value="NYJ73223.1"/>
    <property type="molecule type" value="Genomic_DNA"/>
</dbReference>
<dbReference type="RefSeq" id="WP_179478352.1">
    <property type="nucleotide sequence ID" value="NZ_JACCFW010000001.1"/>
</dbReference>
<evidence type="ECO:0000256" key="1">
    <source>
        <dbReference type="ARBA" id="ARBA00001946"/>
    </source>
</evidence>
<dbReference type="InterPro" id="IPR000086">
    <property type="entry name" value="NUDIX_hydrolase_dom"/>
</dbReference>
<accession>A0A853DB93</accession>
<dbReference type="Pfam" id="PF00293">
    <property type="entry name" value="NUDIX"/>
    <property type="match status" value="1"/>
</dbReference>
<keyword evidence="2" id="KW-0378">Hydrolase</keyword>
<name>A0A853DB93_9MICO</name>
<evidence type="ECO:0000259" key="3">
    <source>
        <dbReference type="PROSITE" id="PS51462"/>
    </source>
</evidence>
<dbReference type="AlphaFoldDB" id="A0A853DB93"/>
<gene>
    <name evidence="4" type="ORF">HNR15_000186</name>
</gene>